<dbReference type="GO" id="GO:0015031">
    <property type="term" value="P:protein transport"/>
    <property type="evidence" value="ECO:0007669"/>
    <property type="project" value="UniProtKB-UniRule"/>
</dbReference>
<evidence type="ECO:0000256" key="11">
    <source>
        <dbReference type="HAMAP-Rule" id="MF_00303"/>
    </source>
</evidence>
<dbReference type="InterPro" id="IPR027304">
    <property type="entry name" value="Trigger_fact/SurA_dom_sf"/>
</dbReference>
<dbReference type="SUPFAM" id="SSF102735">
    <property type="entry name" value="Trigger factor ribosome-binding domain"/>
    <property type="match status" value="1"/>
</dbReference>
<protein>
    <recommendedName>
        <fullName evidence="4 11">Trigger factor</fullName>
        <shortName evidence="11">TF</shortName>
        <ecNumber evidence="3 11">5.2.1.8</ecNumber>
    </recommendedName>
    <alternativeName>
        <fullName evidence="10 11">PPIase</fullName>
    </alternativeName>
</protein>
<comment type="subcellular location">
    <subcellularLocation>
        <location evidence="11">Cytoplasm</location>
    </subcellularLocation>
    <text evidence="11">About half TF is bound to the ribosome near the polypeptide exit tunnel while the other half is free in the cytoplasm.</text>
</comment>
<evidence type="ECO:0000256" key="8">
    <source>
        <dbReference type="ARBA" id="ARBA00023235"/>
    </source>
</evidence>
<proteinExistence type="inferred from homology"/>
<reference evidence="15 16" key="1">
    <citation type="submission" date="2019-01" db="EMBL/GenBank/DDBJ databases">
        <title>Senegalimassilia sp. nov. KGMB04484 isolated human feces.</title>
        <authorList>
            <person name="Han K.-I."/>
            <person name="Kim J.-S."/>
            <person name="Lee K.C."/>
            <person name="Suh M.K."/>
            <person name="Eom M.K."/>
            <person name="Lee J.H."/>
            <person name="Park S.-H."/>
            <person name="Kang S.W."/>
            <person name="Park J.-E."/>
            <person name="Oh B.S."/>
            <person name="Yu S.Y."/>
            <person name="Choi S.-H."/>
            <person name="Lee D.H."/>
            <person name="Yoon H."/>
            <person name="Kim B.-Y."/>
            <person name="Lee J.H."/>
            <person name="Lee J.-S."/>
        </authorList>
    </citation>
    <scope>NUCLEOTIDE SEQUENCE [LARGE SCALE GENOMIC DNA]</scope>
    <source>
        <strain evidence="15 16">KGMB04484</strain>
    </source>
</reference>
<dbReference type="GO" id="GO:0005737">
    <property type="term" value="C:cytoplasm"/>
    <property type="evidence" value="ECO:0007669"/>
    <property type="project" value="UniProtKB-SubCell"/>
</dbReference>
<keyword evidence="7 11" id="KW-0143">Chaperone</keyword>
<name>A0A4Q2JW42_9ACTN</name>
<dbReference type="GO" id="GO:0043022">
    <property type="term" value="F:ribosome binding"/>
    <property type="evidence" value="ECO:0007669"/>
    <property type="project" value="TreeGrafter"/>
</dbReference>
<dbReference type="AlphaFoldDB" id="A0A4Q2JW42"/>
<comment type="similarity">
    <text evidence="2 11">Belongs to the FKBP-type PPIase family. Tig subfamily.</text>
</comment>
<evidence type="ECO:0000256" key="1">
    <source>
        <dbReference type="ARBA" id="ARBA00000971"/>
    </source>
</evidence>
<sequence>MEDSYVETKVEALEDNRVKVTVTLEAADIDARIKKTYKEYANKYQFPGFRKGKAPRPIIDNALGKDAVRAAVTDEAVNSSVPLAIDDNKLYPVNPRPEFPEAPGLVEGGKDYEFSFTIEVKPEVELSNYDNVEVELPAETATEEDVDAQVENFREHYADMKDAPANTKVKVDSELNIAMKVTDDNDNVIESLTTEERPYMMGSGILPAEFDEKLLGLKKGQSAQFELEIGDKPAELLRVVADEHKKLNFDVEVKAVRKRVLPEVTDEWVKAKFNFETVADFRNNIAEGITAQKQAMAPGVKERACLNALAERVDIEPPAALVETARRNLAQELFQQLQASAMSFDAYLNMLGMNSETFKEDLEKQATDTAKQDLALDAWARHYGIEVTDEDVANEFAAAGVEDPKKLEAEWRQAGQLYMIREGVLRTKAVKDLMDKAKVSEAKPEKKSEKKASKKSAKKEEAAAEAADAE</sequence>
<dbReference type="Pfam" id="PF05698">
    <property type="entry name" value="Trigger_C"/>
    <property type="match status" value="1"/>
</dbReference>
<evidence type="ECO:0000259" key="14">
    <source>
        <dbReference type="Pfam" id="PF05698"/>
    </source>
</evidence>
<evidence type="ECO:0000256" key="6">
    <source>
        <dbReference type="ARBA" id="ARBA00023110"/>
    </source>
</evidence>
<dbReference type="InterPro" id="IPR037041">
    <property type="entry name" value="Trigger_fac_C_sf"/>
</dbReference>
<dbReference type="Gene3D" id="3.10.50.40">
    <property type="match status" value="1"/>
</dbReference>
<evidence type="ECO:0000313" key="16">
    <source>
        <dbReference type="Proteomes" id="UP000293345"/>
    </source>
</evidence>
<evidence type="ECO:0000256" key="4">
    <source>
        <dbReference type="ARBA" id="ARBA00016902"/>
    </source>
</evidence>
<dbReference type="HAMAP" id="MF_00303">
    <property type="entry name" value="Trigger_factor_Tig"/>
    <property type="match status" value="1"/>
</dbReference>
<dbReference type="Proteomes" id="UP000293345">
    <property type="component" value="Unassembled WGS sequence"/>
</dbReference>
<keyword evidence="11" id="KW-0963">Cytoplasm</keyword>
<dbReference type="PANTHER" id="PTHR30560:SF3">
    <property type="entry name" value="TRIGGER FACTOR-LIKE PROTEIN TIG, CHLOROPLASTIC"/>
    <property type="match status" value="1"/>
</dbReference>
<dbReference type="GO" id="GO:0003755">
    <property type="term" value="F:peptidyl-prolyl cis-trans isomerase activity"/>
    <property type="evidence" value="ECO:0007669"/>
    <property type="project" value="UniProtKB-UniRule"/>
</dbReference>
<accession>A0A4Q2JW42</accession>
<organism evidence="15 16">
    <name type="scientific">Senegalimassilia faecalis</name>
    <dbReference type="NCBI Taxonomy" id="2509433"/>
    <lineage>
        <taxon>Bacteria</taxon>
        <taxon>Bacillati</taxon>
        <taxon>Actinomycetota</taxon>
        <taxon>Coriobacteriia</taxon>
        <taxon>Coriobacteriales</taxon>
        <taxon>Coriobacteriaceae</taxon>
        <taxon>Senegalimassilia</taxon>
    </lineage>
</organism>
<evidence type="ECO:0000259" key="13">
    <source>
        <dbReference type="Pfam" id="PF05697"/>
    </source>
</evidence>
<gene>
    <name evidence="11 15" type="primary">tig</name>
    <name evidence="15" type="ORF">ET524_00985</name>
</gene>
<dbReference type="EMBL" id="SDPW01000001">
    <property type="protein sequence ID" value="RXZ53235.1"/>
    <property type="molecule type" value="Genomic_DNA"/>
</dbReference>
<keyword evidence="8 11" id="KW-0413">Isomerase</keyword>
<dbReference type="NCBIfam" id="TIGR00115">
    <property type="entry name" value="tig"/>
    <property type="match status" value="1"/>
</dbReference>
<dbReference type="InterPro" id="IPR046357">
    <property type="entry name" value="PPIase_dom_sf"/>
</dbReference>
<dbReference type="Gene3D" id="1.10.3120.10">
    <property type="entry name" value="Trigger factor, C-terminal domain"/>
    <property type="match status" value="1"/>
</dbReference>
<evidence type="ECO:0000256" key="5">
    <source>
        <dbReference type="ARBA" id="ARBA00022618"/>
    </source>
</evidence>
<dbReference type="OrthoDB" id="9767721at2"/>
<dbReference type="Pfam" id="PF05697">
    <property type="entry name" value="Trigger_N"/>
    <property type="match status" value="1"/>
</dbReference>
<dbReference type="InterPro" id="IPR008881">
    <property type="entry name" value="Trigger_fac_ribosome-bd_bac"/>
</dbReference>
<comment type="function">
    <text evidence="11">Involved in protein export. Acts as a chaperone by maintaining the newly synthesized protein in an open conformation. Functions as a peptidyl-prolyl cis-trans isomerase.</text>
</comment>
<dbReference type="PANTHER" id="PTHR30560">
    <property type="entry name" value="TRIGGER FACTOR CHAPERONE AND PEPTIDYL-PROLYL CIS/TRANS ISOMERASE"/>
    <property type="match status" value="1"/>
</dbReference>
<keyword evidence="9 11" id="KW-0131">Cell cycle</keyword>
<dbReference type="EC" id="5.2.1.8" evidence="3 11"/>
<comment type="caution">
    <text evidence="15">The sequence shown here is derived from an EMBL/GenBank/DDBJ whole genome shotgun (WGS) entry which is preliminary data.</text>
</comment>
<comment type="domain">
    <text evidence="11">Consists of 3 domains; the N-terminus binds the ribosome, the middle domain has PPIase activity, while the C-terminus has intrinsic chaperone activity on its own.</text>
</comment>
<feature type="compositionally biased region" description="Basic and acidic residues" evidence="12">
    <location>
        <begin position="435"/>
        <end position="451"/>
    </location>
</feature>
<feature type="domain" description="Trigger factor ribosome-binding bacterial" evidence="13">
    <location>
        <begin position="7"/>
        <end position="152"/>
    </location>
</feature>
<evidence type="ECO:0000256" key="10">
    <source>
        <dbReference type="ARBA" id="ARBA00029986"/>
    </source>
</evidence>
<keyword evidence="16" id="KW-1185">Reference proteome</keyword>
<dbReference type="GO" id="GO:0043335">
    <property type="term" value="P:protein unfolding"/>
    <property type="evidence" value="ECO:0007669"/>
    <property type="project" value="TreeGrafter"/>
</dbReference>
<dbReference type="GO" id="GO:0051083">
    <property type="term" value="P:'de novo' cotranslational protein folding"/>
    <property type="evidence" value="ECO:0007669"/>
    <property type="project" value="TreeGrafter"/>
</dbReference>
<evidence type="ECO:0000256" key="12">
    <source>
        <dbReference type="SAM" id="MobiDB-lite"/>
    </source>
</evidence>
<dbReference type="PIRSF" id="PIRSF003095">
    <property type="entry name" value="Trigger_factor"/>
    <property type="match status" value="1"/>
</dbReference>
<keyword evidence="6 11" id="KW-0697">Rotamase</keyword>
<evidence type="ECO:0000256" key="3">
    <source>
        <dbReference type="ARBA" id="ARBA00013194"/>
    </source>
</evidence>
<keyword evidence="5 11" id="KW-0132">Cell division</keyword>
<evidence type="ECO:0000256" key="9">
    <source>
        <dbReference type="ARBA" id="ARBA00023306"/>
    </source>
</evidence>
<evidence type="ECO:0000256" key="2">
    <source>
        <dbReference type="ARBA" id="ARBA00005464"/>
    </source>
</evidence>
<dbReference type="InterPro" id="IPR036611">
    <property type="entry name" value="Trigger_fac_ribosome-bd_sf"/>
</dbReference>
<dbReference type="Gene3D" id="3.30.70.1050">
    <property type="entry name" value="Trigger factor ribosome-binding domain"/>
    <property type="match status" value="1"/>
</dbReference>
<feature type="region of interest" description="Disordered" evidence="12">
    <location>
        <begin position="435"/>
        <end position="470"/>
    </location>
</feature>
<feature type="domain" description="Trigger factor C-terminal" evidence="14">
    <location>
        <begin position="277"/>
        <end position="434"/>
    </location>
</feature>
<dbReference type="InterPro" id="IPR008880">
    <property type="entry name" value="Trigger_fac_C"/>
</dbReference>
<dbReference type="SUPFAM" id="SSF109998">
    <property type="entry name" value="Triger factor/SurA peptide-binding domain-like"/>
    <property type="match status" value="1"/>
</dbReference>
<dbReference type="InterPro" id="IPR005215">
    <property type="entry name" value="Trig_fac"/>
</dbReference>
<dbReference type="SUPFAM" id="SSF54534">
    <property type="entry name" value="FKBP-like"/>
    <property type="match status" value="1"/>
</dbReference>
<evidence type="ECO:0000256" key="7">
    <source>
        <dbReference type="ARBA" id="ARBA00023186"/>
    </source>
</evidence>
<dbReference type="GO" id="GO:0044183">
    <property type="term" value="F:protein folding chaperone"/>
    <property type="evidence" value="ECO:0007669"/>
    <property type="project" value="TreeGrafter"/>
</dbReference>
<evidence type="ECO:0000313" key="15">
    <source>
        <dbReference type="EMBL" id="RXZ53235.1"/>
    </source>
</evidence>
<comment type="catalytic activity">
    <reaction evidence="1 11">
        <text>[protein]-peptidylproline (omega=180) = [protein]-peptidylproline (omega=0)</text>
        <dbReference type="Rhea" id="RHEA:16237"/>
        <dbReference type="Rhea" id="RHEA-COMP:10747"/>
        <dbReference type="Rhea" id="RHEA-COMP:10748"/>
        <dbReference type="ChEBI" id="CHEBI:83833"/>
        <dbReference type="ChEBI" id="CHEBI:83834"/>
        <dbReference type="EC" id="5.2.1.8"/>
    </reaction>
</comment>
<dbReference type="GO" id="GO:0051301">
    <property type="term" value="P:cell division"/>
    <property type="evidence" value="ECO:0007669"/>
    <property type="project" value="UniProtKB-KW"/>
</dbReference>